<sequence length="120" mass="12519">MRGSGGASAPFVRPTAAPRPGTMHSAARRRWGVPVRAVATTPVAATAPAAPYLATAERHHRRSPVDARPPKRGGAAAGQGGEAARKESKDPLRPLPVSPPLPQPWRGRGRAPPTIRPPSL</sequence>
<keyword evidence="2" id="KW-1185">Reference proteome</keyword>
<dbReference type="EMBL" id="CM020620">
    <property type="protein sequence ID" value="KAK1868574.1"/>
    <property type="molecule type" value="Genomic_DNA"/>
</dbReference>
<proteinExistence type="predicted"/>
<comment type="caution">
    <text evidence="1">The sequence shown here is derived from an EMBL/GenBank/DDBJ whole genome shotgun (WGS) entry which is preliminary data.</text>
</comment>
<name>A0ACC3CEH7_PYRYE</name>
<accession>A0ACC3CEH7</accession>
<evidence type="ECO:0000313" key="2">
    <source>
        <dbReference type="Proteomes" id="UP000798662"/>
    </source>
</evidence>
<reference evidence="1" key="1">
    <citation type="submission" date="2019-11" db="EMBL/GenBank/DDBJ databases">
        <title>Nori genome reveals adaptations in red seaweeds to the harsh intertidal environment.</title>
        <authorList>
            <person name="Wang D."/>
            <person name="Mao Y."/>
        </authorList>
    </citation>
    <scope>NUCLEOTIDE SEQUENCE</scope>
    <source>
        <tissue evidence="1">Gametophyte</tissue>
    </source>
</reference>
<protein>
    <submittedName>
        <fullName evidence="1">Uncharacterized protein</fullName>
    </submittedName>
</protein>
<gene>
    <name evidence="1" type="ORF">I4F81_011059</name>
</gene>
<organism evidence="1 2">
    <name type="scientific">Pyropia yezoensis</name>
    <name type="common">Susabi-nori</name>
    <name type="synonym">Porphyra yezoensis</name>
    <dbReference type="NCBI Taxonomy" id="2788"/>
    <lineage>
        <taxon>Eukaryota</taxon>
        <taxon>Rhodophyta</taxon>
        <taxon>Bangiophyceae</taxon>
        <taxon>Bangiales</taxon>
        <taxon>Bangiaceae</taxon>
        <taxon>Pyropia</taxon>
    </lineage>
</organism>
<dbReference type="Proteomes" id="UP000798662">
    <property type="component" value="Chromosome 3"/>
</dbReference>
<evidence type="ECO:0000313" key="1">
    <source>
        <dbReference type="EMBL" id="KAK1868574.1"/>
    </source>
</evidence>